<dbReference type="Gene3D" id="3.10.100.10">
    <property type="entry name" value="Mannose-Binding Protein A, subunit A"/>
    <property type="match status" value="2"/>
</dbReference>
<dbReference type="PhylomeDB" id="T1J7K5"/>
<dbReference type="PROSITE" id="PS50041">
    <property type="entry name" value="C_TYPE_LECTIN_2"/>
    <property type="match status" value="1"/>
</dbReference>
<accession>T1J7K5</accession>
<dbReference type="InterPro" id="IPR016187">
    <property type="entry name" value="CTDL_fold"/>
</dbReference>
<keyword evidence="3" id="KW-1185">Reference proteome</keyword>
<proteinExistence type="predicted"/>
<organism evidence="2 3">
    <name type="scientific">Strigamia maritima</name>
    <name type="common">European centipede</name>
    <name type="synonym">Geophilus maritimus</name>
    <dbReference type="NCBI Taxonomy" id="126957"/>
    <lineage>
        <taxon>Eukaryota</taxon>
        <taxon>Metazoa</taxon>
        <taxon>Ecdysozoa</taxon>
        <taxon>Arthropoda</taxon>
        <taxon>Myriapoda</taxon>
        <taxon>Chilopoda</taxon>
        <taxon>Pleurostigmophora</taxon>
        <taxon>Geophilomorpha</taxon>
        <taxon>Linotaeniidae</taxon>
        <taxon>Strigamia</taxon>
    </lineage>
</organism>
<sequence length="301" mass="35228">MCSTKNLQIVNPNTKSVNNFLKDVTHKDKAYWIGLTIFMKLKSDIENSKIHELALKSPDEIMKRKLSYWIGVEAYIMKPHKIEIIYWKWNNTGIDVAYHNWCPNQNTKAKDLLCAYASARSKCEKDNAVGGVICENKMPQTDEYDVVIYKGSKYLVYHKDNKKKSWYDVRDKCRSMGKSLLSLDSNDKNDFFNRIFHTRNMSNCLGRIRNLRSNNTWQHRYIYWRWAATERDISYKYWCPHSEVVKEAMCGYIALDPMCWMAERCTNKDVNSFVCEAVTAATHHSGGNVEHYSAVAYHKHS</sequence>
<reference evidence="3" key="1">
    <citation type="submission" date="2011-05" db="EMBL/GenBank/DDBJ databases">
        <authorList>
            <person name="Richards S.R."/>
            <person name="Qu J."/>
            <person name="Jiang H."/>
            <person name="Jhangiani S.N."/>
            <person name="Agravi P."/>
            <person name="Goodspeed R."/>
            <person name="Gross S."/>
            <person name="Mandapat C."/>
            <person name="Jackson L."/>
            <person name="Mathew T."/>
            <person name="Pu L."/>
            <person name="Thornton R."/>
            <person name="Saada N."/>
            <person name="Wilczek-Boney K.B."/>
            <person name="Lee S."/>
            <person name="Kovar C."/>
            <person name="Wu Y."/>
            <person name="Scherer S.E."/>
            <person name="Worley K.C."/>
            <person name="Muzny D.M."/>
            <person name="Gibbs R."/>
        </authorList>
    </citation>
    <scope>NUCLEOTIDE SEQUENCE</scope>
    <source>
        <strain evidence="3">Brora</strain>
    </source>
</reference>
<feature type="domain" description="C-type lectin" evidence="1">
    <location>
        <begin position="149"/>
        <end position="268"/>
    </location>
</feature>
<dbReference type="EMBL" id="JH431936">
    <property type="status" value="NOT_ANNOTATED_CDS"/>
    <property type="molecule type" value="Genomic_DNA"/>
</dbReference>
<evidence type="ECO:0000259" key="1">
    <source>
        <dbReference type="PROSITE" id="PS50041"/>
    </source>
</evidence>
<dbReference type="Proteomes" id="UP000014500">
    <property type="component" value="Unassembled WGS sequence"/>
</dbReference>
<dbReference type="SUPFAM" id="SSF56436">
    <property type="entry name" value="C-type lectin-like"/>
    <property type="match status" value="2"/>
</dbReference>
<evidence type="ECO:0000313" key="2">
    <source>
        <dbReference type="EnsemblMetazoa" id="SMAR009658-PA"/>
    </source>
</evidence>
<evidence type="ECO:0000313" key="3">
    <source>
        <dbReference type="Proteomes" id="UP000014500"/>
    </source>
</evidence>
<dbReference type="InterPro" id="IPR016186">
    <property type="entry name" value="C-type_lectin-like/link_sf"/>
</dbReference>
<dbReference type="EnsemblMetazoa" id="SMAR009658-RA">
    <property type="protein sequence ID" value="SMAR009658-PA"/>
    <property type="gene ID" value="SMAR009658"/>
</dbReference>
<dbReference type="HOGENOM" id="CLU_925364_0_0_1"/>
<dbReference type="Pfam" id="PF00059">
    <property type="entry name" value="Lectin_C"/>
    <property type="match status" value="1"/>
</dbReference>
<dbReference type="CDD" id="cd00037">
    <property type="entry name" value="CLECT"/>
    <property type="match status" value="1"/>
</dbReference>
<dbReference type="InterPro" id="IPR001304">
    <property type="entry name" value="C-type_lectin-like"/>
</dbReference>
<protein>
    <recommendedName>
        <fullName evidence="1">C-type lectin domain-containing protein</fullName>
    </recommendedName>
</protein>
<reference evidence="2" key="2">
    <citation type="submission" date="2015-02" db="UniProtKB">
        <authorList>
            <consortium name="EnsemblMetazoa"/>
        </authorList>
    </citation>
    <scope>IDENTIFICATION</scope>
</reference>
<dbReference type="SMART" id="SM00034">
    <property type="entry name" value="CLECT"/>
    <property type="match status" value="1"/>
</dbReference>
<dbReference type="AlphaFoldDB" id="T1J7K5"/>
<name>T1J7K5_STRMM</name>